<name>A0ABD2AM60_VESMC</name>
<proteinExistence type="predicted"/>
<sequence length="88" mass="9673">MRSGDTRLRTTTTKLGLETTFIVSGSVVLWTSTSELGKYRGSHSGDTRLRTTTTKSGLETTFIVSGSVVLWTSTSELGKYRGSHSYKY</sequence>
<reference evidence="1 2" key="1">
    <citation type="journal article" date="2024" name="Ann. Entomol. Soc. Am.">
        <title>Genomic analyses of the southern and eastern yellowjacket wasps (Hymenoptera: Vespidae) reveal evolutionary signatures of social life.</title>
        <authorList>
            <person name="Catto M.A."/>
            <person name="Caine P.B."/>
            <person name="Orr S.E."/>
            <person name="Hunt B.G."/>
            <person name="Goodisman M.A.D."/>
        </authorList>
    </citation>
    <scope>NUCLEOTIDE SEQUENCE [LARGE SCALE GENOMIC DNA]</scope>
    <source>
        <strain evidence="1">232</strain>
        <tissue evidence="1">Head and thorax</tissue>
    </source>
</reference>
<comment type="caution">
    <text evidence="1">The sequence shown here is derived from an EMBL/GenBank/DDBJ whole genome shotgun (WGS) entry which is preliminary data.</text>
</comment>
<keyword evidence="2" id="KW-1185">Reference proteome</keyword>
<dbReference type="EMBL" id="JAYRBN010000116">
    <property type="protein sequence ID" value="KAL2721711.1"/>
    <property type="molecule type" value="Genomic_DNA"/>
</dbReference>
<evidence type="ECO:0000313" key="2">
    <source>
        <dbReference type="Proteomes" id="UP001607303"/>
    </source>
</evidence>
<dbReference type="AlphaFoldDB" id="A0ABD2AM60"/>
<accession>A0ABD2AM60</accession>
<dbReference type="Proteomes" id="UP001607303">
    <property type="component" value="Unassembled WGS sequence"/>
</dbReference>
<gene>
    <name evidence="1" type="ORF">V1477_020531</name>
</gene>
<protein>
    <submittedName>
        <fullName evidence="1">Uncharacterized protein</fullName>
    </submittedName>
</protein>
<evidence type="ECO:0000313" key="1">
    <source>
        <dbReference type="EMBL" id="KAL2721711.1"/>
    </source>
</evidence>
<organism evidence="1 2">
    <name type="scientific">Vespula maculifrons</name>
    <name type="common">Eastern yellow jacket</name>
    <name type="synonym">Wasp</name>
    <dbReference type="NCBI Taxonomy" id="7453"/>
    <lineage>
        <taxon>Eukaryota</taxon>
        <taxon>Metazoa</taxon>
        <taxon>Ecdysozoa</taxon>
        <taxon>Arthropoda</taxon>
        <taxon>Hexapoda</taxon>
        <taxon>Insecta</taxon>
        <taxon>Pterygota</taxon>
        <taxon>Neoptera</taxon>
        <taxon>Endopterygota</taxon>
        <taxon>Hymenoptera</taxon>
        <taxon>Apocrita</taxon>
        <taxon>Aculeata</taxon>
        <taxon>Vespoidea</taxon>
        <taxon>Vespidae</taxon>
        <taxon>Vespinae</taxon>
        <taxon>Vespula</taxon>
    </lineage>
</organism>